<evidence type="ECO:0000256" key="2">
    <source>
        <dbReference type="SAM" id="SignalP"/>
    </source>
</evidence>
<evidence type="ECO:0000256" key="1">
    <source>
        <dbReference type="ARBA" id="ARBA00022729"/>
    </source>
</evidence>
<dbReference type="GO" id="GO:0080155">
    <property type="term" value="P:regulation of double fertilization forming a zygote and endosperm"/>
    <property type="evidence" value="ECO:0007669"/>
    <property type="project" value="TreeGrafter"/>
</dbReference>
<proteinExistence type="predicted"/>
<evidence type="ECO:0000313" key="5">
    <source>
        <dbReference type="Proteomes" id="UP000631114"/>
    </source>
</evidence>
<dbReference type="PANTHER" id="PTHR31181:SF67">
    <property type="entry name" value="PROLAMIN-LIKE PROTEIN (DUF1278)"/>
    <property type="match status" value="1"/>
</dbReference>
<dbReference type="EMBL" id="JADFTS010000006">
    <property type="protein sequence ID" value="KAF9602506.1"/>
    <property type="molecule type" value="Genomic_DNA"/>
</dbReference>
<evidence type="ECO:0000313" key="4">
    <source>
        <dbReference type="EMBL" id="KAF9602506.1"/>
    </source>
</evidence>
<dbReference type="Proteomes" id="UP000631114">
    <property type="component" value="Unassembled WGS sequence"/>
</dbReference>
<dbReference type="Pfam" id="PF05617">
    <property type="entry name" value="Prolamin_like"/>
    <property type="match status" value="1"/>
</dbReference>
<dbReference type="GO" id="GO:0005576">
    <property type="term" value="C:extracellular region"/>
    <property type="evidence" value="ECO:0007669"/>
    <property type="project" value="TreeGrafter"/>
</dbReference>
<dbReference type="PANTHER" id="PTHR31181">
    <property type="entry name" value="EGG CELL-SECRETED PROTEIN 1.4"/>
    <property type="match status" value="1"/>
</dbReference>
<keyword evidence="1 2" id="KW-0732">Signal</keyword>
<dbReference type="AlphaFoldDB" id="A0A835HMS9"/>
<gene>
    <name evidence="4" type="ORF">IFM89_029805</name>
</gene>
<protein>
    <recommendedName>
        <fullName evidence="3">Prolamin-like domain-containing protein</fullName>
    </recommendedName>
</protein>
<comment type="caution">
    <text evidence="4">The sequence shown here is derived from an EMBL/GenBank/DDBJ whole genome shotgun (WGS) entry which is preliminary data.</text>
</comment>
<name>A0A835HMS9_9MAGN</name>
<feature type="chain" id="PRO_5032683442" description="Prolamin-like domain-containing protein" evidence="2">
    <location>
        <begin position="22"/>
        <end position="135"/>
    </location>
</feature>
<feature type="domain" description="Prolamin-like" evidence="3">
    <location>
        <begin position="36"/>
        <end position="97"/>
    </location>
</feature>
<accession>A0A835HMS9</accession>
<keyword evidence="5" id="KW-1185">Reference proteome</keyword>
<dbReference type="GO" id="GO:0031982">
    <property type="term" value="C:vesicle"/>
    <property type="evidence" value="ECO:0007669"/>
    <property type="project" value="TreeGrafter"/>
</dbReference>
<feature type="signal peptide" evidence="2">
    <location>
        <begin position="1"/>
        <end position="21"/>
    </location>
</feature>
<reference evidence="4 5" key="1">
    <citation type="submission" date="2020-10" db="EMBL/GenBank/DDBJ databases">
        <title>The Coptis chinensis genome and diversification of protoberbering-type alkaloids.</title>
        <authorList>
            <person name="Wang B."/>
            <person name="Shu S."/>
            <person name="Song C."/>
            <person name="Liu Y."/>
        </authorList>
    </citation>
    <scope>NUCLEOTIDE SEQUENCE [LARGE SCALE GENOMIC DNA]</scope>
    <source>
        <strain evidence="4">HL-2020</strain>
        <tissue evidence="4">Leaf</tissue>
    </source>
</reference>
<dbReference type="GO" id="GO:2000008">
    <property type="term" value="P:regulation of protein localization to cell surface"/>
    <property type="evidence" value="ECO:0007669"/>
    <property type="project" value="TreeGrafter"/>
</dbReference>
<sequence length="135" mass="14150">MSKVLFIAACLAIFLAGPTVAQLLPFPPLPGHDIQQCMSAFQSVTGCLTEIFASFFSGQVGQFGPTCCKVITDLSDSCLPKLFPFNPYFPFLLKDSCSKVSGVAPSTAAIPKGTTTKIGEISAELLTVAPAPSET</sequence>
<dbReference type="GO" id="GO:0009567">
    <property type="term" value="P:double fertilization forming a zygote and endosperm"/>
    <property type="evidence" value="ECO:0007669"/>
    <property type="project" value="TreeGrafter"/>
</dbReference>
<dbReference type="InterPro" id="IPR008502">
    <property type="entry name" value="Prolamin-like"/>
</dbReference>
<evidence type="ECO:0000259" key="3">
    <source>
        <dbReference type="Pfam" id="PF05617"/>
    </source>
</evidence>
<dbReference type="OrthoDB" id="1862203at2759"/>
<organism evidence="4 5">
    <name type="scientific">Coptis chinensis</name>
    <dbReference type="NCBI Taxonomy" id="261450"/>
    <lineage>
        <taxon>Eukaryota</taxon>
        <taxon>Viridiplantae</taxon>
        <taxon>Streptophyta</taxon>
        <taxon>Embryophyta</taxon>
        <taxon>Tracheophyta</taxon>
        <taxon>Spermatophyta</taxon>
        <taxon>Magnoliopsida</taxon>
        <taxon>Ranunculales</taxon>
        <taxon>Ranunculaceae</taxon>
        <taxon>Coptidoideae</taxon>
        <taxon>Coptis</taxon>
    </lineage>
</organism>